<reference evidence="2 3" key="1">
    <citation type="submission" date="2021-04" db="EMBL/GenBank/DDBJ databases">
        <title>The genome sequence of Ideonella sp. 3Y2.</title>
        <authorList>
            <person name="Liu Y."/>
        </authorList>
    </citation>
    <scope>NUCLEOTIDE SEQUENCE [LARGE SCALE GENOMIC DNA]</scope>
    <source>
        <strain evidence="2 3">3Y2</strain>
    </source>
</reference>
<dbReference type="AlphaFoldDB" id="A0A940YHR1"/>
<dbReference type="EMBL" id="JAGQDD010000003">
    <property type="protein sequence ID" value="MBQ0930119.1"/>
    <property type="molecule type" value="Genomic_DNA"/>
</dbReference>
<protein>
    <submittedName>
        <fullName evidence="2">DUF4135 domain-containing protein</fullName>
    </submittedName>
</protein>
<sequence>MVMSISQFKAAFKMGAEQVNPKIRWAATKNIFLSQTRLASIASDLDDIENSPPPERLQKVLDLRLKIARAKEDRKLNAKYGQLLDDLHKNLADTVVRSQDISVGPPKVSLVKTMAGVPGVRVDDEFVKDDMGTLHGATLTQNKFDYINDLVSKVKTMGSDLGVAIDGLDSLVISAVKDTKLGVDSGVIDGSIWEQAINEVRNNVSKNITKDLAEMKSSGLLGPTATLAGIRFTGSDFHKGGKQVLILRFIDGGKEKKVVYKPSSLAIDAMLFGSDGVASKLEGVDTYRIVPIMTKDVPPEDTGRGYMEFVDTGGGPTGKDDVLDIYASMGGAMAMSYYVGLDDVHQENVLLKKNSLQVIDMEATTGLFVLNTDYLAPKKNPEEDDKVDPQKCKKGGWADQLWTKSLEGIRKTIERDIQDGKITTLPTTPEALNALFKGFSDVIGRMSDPGKGPDLSELEKNLGKLTARFVPIATAEFNNLIPTAQRDNYPLLAGDTPATLDSWTRYIDEELAHRNGALLVPLKGGTSTPLPTIRNLIVAAGAWKALRAGEVPYYTRNLGTNVVRDEDGNPVTIDGHAKSNPLGIVAAMKKRREEDPAAVVKFFKAQMGTLVTDMHEHMIGWLRAFSH</sequence>
<evidence type="ECO:0000313" key="2">
    <source>
        <dbReference type="EMBL" id="MBQ0930119.1"/>
    </source>
</evidence>
<gene>
    <name evidence="2" type="ORF">KAK03_06420</name>
</gene>
<feature type="domain" description="Lantibiotic biosynthesis protein dehydration" evidence="1">
    <location>
        <begin position="201"/>
        <end position="365"/>
    </location>
</feature>
<dbReference type="Pfam" id="PF13575">
    <property type="entry name" value="DUF4135"/>
    <property type="match status" value="1"/>
</dbReference>
<dbReference type="RefSeq" id="WP_210852545.1">
    <property type="nucleotide sequence ID" value="NZ_JAGQDD010000003.1"/>
</dbReference>
<organism evidence="2 3">
    <name type="scientific">Ideonella alba</name>
    <dbReference type="NCBI Taxonomy" id="2824118"/>
    <lineage>
        <taxon>Bacteria</taxon>
        <taxon>Pseudomonadati</taxon>
        <taxon>Pseudomonadota</taxon>
        <taxon>Betaproteobacteria</taxon>
        <taxon>Burkholderiales</taxon>
        <taxon>Sphaerotilaceae</taxon>
        <taxon>Ideonella</taxon>
    </lineage>
</organism>
<name>A0A940YHR1_9BURK</name>
<dbReference type="InterPro" id="IPR025410">
    <property type="entry name" value="Lant_dehyd"/>
</dbReference>
<accession>A0A940YHR1</accession>
<comment type="caution">
    <text evidence="2">The sequence shown here is derived from an EMBL/GenBank/DDBJ whole genome shotgun (WGS) entry which is preliminary data.</text>
</comment>
<keyword evidence="3" id="KW-1185">Reference proteome</keyword>
<proteinExistence type="predicted"/>
<evidence type="ECO:0000259" key="1">
    <source>
        <dbReference type="Pfam" id="PF13575"/>
    </source>
</evidence>
<dbReference type="Proteomes" id="UP000676246">
    <property type="component" value="Unassembled WGS sequence"/>
</dbReference>
<evidence type="ECO:0000313" key="3">
    <source>
        <dbReference type="Proteomes" id="UP000676246"/>
    </source>
</evidence>